<dbReference type="GO" id="GO:0005886">
    <property type="term" value="C:plasma membrane"/>
    <property type="evidence" value="ECO:0007669"/>
    <property type="project" value="UniProtKB-SubCell"/>
</dbReference>
<comment type="similarity">
    <text evidence="1">Belongs to the peptidase U4 family.</text>
</comment>
<keyword evidence="1" id="KW-0064">Aspartyl protease</keyword>
<organism evidence="4 5">
    <name type="scientific">Clostridium saccharoperbutylacetonicum N1-4(HMT)</name>
    <dbReference type="NCBI Taxonomy" id="931276"/>
    <lineage>
        <taxon>Bacteria</taxon>
        <taxon>Bacillati</taxon>
        <taxon>Bacillota</taxon>
        <taxon>Clostridia</taxon>
        <taxon>Eubacteriales</taxon>
        <taxon>Clostridiaceae</taxon>
        <taxon>Clostridium</taxon>
    </lineage>
</organism>
<dbReference type="EMBL" id="CP004121">
    <property type="protein sequence ID" value="AGF55030.1"/>
    <property type="molecule type" value="Genomic_DNA"/>
</dbReference>
<dbReference type="GO" id="GO:0030435">
    <property type="term" value="P:sporulation resulting in formation of a cellular spore"/>
    <property type="evidence" value="ECO:0007669"/>
    <property type="project" value="UniProtKB-KW"/>
</dbReference>
<dbReference type="PIRSF" id="PIRSF018571">
    <property type="entry name" value="SpoIIGA"/>
    <property type="match status" value="1"/>
</dbReference>
<protein>
    <recommendedName>
        <fullName evidence="1">Sporulation sigma-E factor-processing peptidase</fullName>
        <ecNumber evidence="1">3.4.23.-</ecNumber>
    </recommendedName>
    <alternativeName>
        <fullName evidence="1">Membrane-associated aspartic protease</fullName>
    </alternativeName>
    <alternativeName>
        <fullName evidence="1">Stage II sporulation protein GA</fullName>
    </alternativeName>
</protein>
<evidence type="ECO:0000313" key="4">
    <source>
        <dbReference type="EMBL" id="AGF55030.1"/>
    </source>
</evidence>
<evidence type="ECO:0000313" key="5">
    <source>
        <dbReference type="Proteomes" id="UP000011728"/>
    </source>
</evidence>
<keyword evidence="1" id="KW-1003">Cell membrane</keyword>
<feature type="transmembrane region" description="Helical" evidence="3">
    <location>
        <begin position="88"/>
        <end position="107"/>
    </location>
</feature>
<gene>
    <name evidence="4" type="primary">spoIIGA</name>
    <name evidence="4" type="ORF">Cspa_c12580</name>
</gene>
<dbReference type="HOGENOM" id="CLU_059158_0_0_9"/>
<dbReference type="EC" id="3.4.23.-" evidence="1"/>
<feature type="transmembrane region" description="Helical" evidence="3">
    <location>
        <begin position="127"/>
        <end position="146"/>
    </location>
</feature>
<dbReference type="GO" id="GO:0030436">
    <property type="term" value="P:asexual sporulation"/>
    <property type="evidence" value="ECO:0007669"/>
    <property type="project" value="InterPro"/>
</dbReference>
<keyword evidence="1 3" id="KW-0472">Membrane</keyword>
<dbReference type="Proteomes" id="UP000011728">
    <property type="component" value="Chromosome"/>
</dbReference>
<evidence type="ECO:0000256" key="3">
    <source>
        <dbReference type="SAM" id="Phobius"/>
    </source>
</evidence>
<dbReference type="GO" id="GO:0006508">
    <property type="term" value="P:proteolysis"/>
    <property type="evidence" value="ECO:0007669"/>
    <property type="project" value="UniProtKB-KW"/>
</dbReference>
<keyword evidence="5" id="KW-1185">Reference proteome</keyword>
<evidence type="ECO:0000256" key="2">
    <source>
        <dbReference type="PIRSR" id="PIRSR018571-1"/>
    </source>
</evidence>
<comment type="subcellular location">
    <subcellularLocation>
        <location evidence="1">Cell membrane</location>
    </subcellularLocation>
</comment>
<dbReference type="eggNOG" id="ENOG50301AF">
    <property type="taxonomic scope" value="Bacteria"/>
</dbReference>
<feature type="transmembrane region" description="Helical" evidence="3">
    <location>
        <begin position="33"/>
        <end position="52"/>
    </location>
</feature>
<dbReference type="STRING" id="36745.CLSAP_12260"/>
<dbReference type="Pfam" id="PF03419">
    <property type="entry name" value="Peptidase_U4"/>
    <property type="match status" value="1"/>
</dbReference>
<keyword evidence="1 4" id="KW-0378">Hydrolase</keyword>
<dbReference type="OrthoDB" id="2690199at2"/>
<dbReference type="PATRIC" id="fig|931276.5.peg.1217"/>
<reference evidence="4 5" key="1">
    <citation type="submission" date="2013-02" db="EMBL/GenBank/DDBJ databases">
        <title>Genome sequence of Clostridium saccharoperbutylacetonicum N1-4(HMT).</title>
        <authorList>
            <person name="Poehlein A."/>
            <person name="Daniel R."/>
        </authorList>
    </citation>
    <scope>NUCLEOTIDE SEQUENCE [LARGE SCALE GENOMIC DNA]</scope>
    <source>
        <strain evidence="5">N1-4(HMT)</strain>
    </source>
</reference>
<proteinExistence type="inferred from homology"/>
<accession>M1LQ64</accession>
<dbReference type="InterPro" id="IPR005081">
    <property type="entry name" value="SpoIIGA"/>
</dbReference>
<comment type="function">
    <text evidence="1">Probable aspartic protease that is responsible for the proteolytic cleavage of the RNA polymerase sigma E factor (SigE/spoIIGB) to yield the active peptide in the mother cell during sporulation. Responds to a signal from the forespore that is triggered by the extracellular signal protein SpoIIR.</text>
</comment>
<sequence>MKIYADVLILENSIVNFFLLTLTMKMIKHKCKIGALICSSIIGGIYTIVLIIPQLTVMTNLPCKLAVAYIMVRIAYGRNNIINNMKVLFVFLLVTFTLSGLCFLLSLQQNIYILGNSFRIEKYSIKYIMLGIMIVYVIYGRLIEYIRNKLFVNNYIFQLEFEIQDKKYNFKSFLDTGNELREPITNLPCILIEKNLIEDIKFDCNNTYRILYDSIGDGGELKGVRINNVKLNSNRFLDKKIDAIICPCTEKLSKENEFNALLSRGVV</sequence>
<feature type="transmembrane region" description="Helical" evidence="3">
    <location>
        <begin position="58"/>
        <end position="76"/>
    </location>
</feature>
<keyword evidence="3" id="KW-0812">Transmembrane</keyword>
<dbReference type="RefSeq" id="WP_015391355.1">
    <property type="nucleotide sequence ID" value="NC_020291.1"/>
</dbReference>
<keyword evidence="1" id="KW-0645">Protease</keyword>
<keyword evidence="1" id="KW-0749">Sporulation</keyword>
<dbReference type="AlphaFoldDB" id="M1LQ64"/>
<feature type="active site" evidence="2">
    <location>
        <position position="175"/>
    </location>
</feature>
<dbReference type="GO" id="GO:0004190">
    <property type="term" value="F:aspartic-type endopeptidase activity"/>
    <property type="evidence" value="ECO:0007669"/>
    <property type="project" value="UniProtKB-KW"/>
</dbReference>
<evidence type="ECO:0000256" key="1">
    <source>
        <dbReference type="PIRNR" id="PIRNR018571"/>
    </source>
</evidence>
<dbReference type="KEGG" id="csr:Cspa_c12580"/>
<name>M1LQ64_9CLOT</name>
<keyword evidence="3" id="KW-1133">Transmembrane helix</keyword>